<dbReference type="AlphaFoldDB" id="A0A7S7M0U5"/>
<dbReference type="Proteomes" id="UP000593836">
    <property type="component" value="Chromosome"/>
</dbReference>
<name>A0A7S7M0U5_9BACT</name>
<accession>A0A7S7M0U5</accession>
<feature type="domain" description="Outer membrane protein beta-barrel" evidence="3">
    <location>
        <begin position="8"/>
        <end position="192"/>
    </location>
</feature>
<organism evidence="4 5">
    <name type="scientific">Candidatus Sulfurimonas marisnigri</name>
    <dbReference type="NCBI Taxonomy" id="2740405"/>
    <lineage>
        <taxon>Bacteria</taxon>
        <taxon>Pseudomonadati</taxon>
        <taxon>Campylobacterota</taxon>
        <taxon>Epsilonproteobacteria</taxon>
        <taxon>Campylobacterales</taxon>
        <taxon>Sulfurimonadaceae</taxon>
        <taxon>Sulfurimonas</taxon>
    </lineage>
</organism>
<dbReference type="EMBL" id="CP054493">
    <property type="protein sequence ID" value="QOY54908.1"/>
    <property type="molecule type" value="Genomic_DNA"/>
</dbReference>
<feature type="signal peptide" evidence="2">
    <location>
        <begin position="1"/>
        <end position="21"/>
    </location>
</feature>
<evidence type="ECO:0000313" key="5">
    <source>
        <dbReference type="Proteomes" id="UP000593836"/>
    </source>
</evidence>
<proteinExistence type="predicted"/>
<dbReference type="Pfam" id="PF13505">
    <property type="entry name" value="OMP_b-brl"/>
    <property type="match status" value="1"/>
</dbReference>
<gene>
    <name evidence="4" type="ORF">HUE87_01270</name>
</gene>
<dbReference type="SUPFAM" id="SSF56925">
    <property type="entry name" value="OMPA-like"/>
    <property type="match status" value="1"/>
</dbReference>
<dbReference type="KEGG" id="smas:HUE87_01270"/>
<reference evidence="4 5" key="1">
    <citation type="submission" date="2020-05" db="EMBL/GenBank/DDBJ databases">
        <title>Sulfurimonas marisnigri, sp. nov., and Sulfurimonas baltica, sp. nov., manganese oxide reducing chemolithoautotrophs of the class Epsilonproteobacteria isolated from the pelagic redoxclines of the Black and Baltic Seas and emended description of the genus Sulfurimonas.</title>
        <authorList>
            <person name="Henkel J.V."/>
            <person name="Laudan C."/>
            <person name="Werner J."/>
            <person name="Neu T."/>
            <person name="Plewe S."/>
            <person name="Sproer C."/>
            <person name="Bunk B."/>
            <person name="Schulz-Vogt H.N."/>
        </authorList>
    </citation>
    <scope>NUCLEOTIDE SEQUENCE [LARGE SCALE GENOMIC DNA]</scope>
    <source>
        <strain evidence="4 5">SoZ1</strain>
    </source>
</reference>
<evidence type="ECO:0000313" key="4">
    <source>
        <dbReference type="EMBL" id="QOY54908.1"/>
    </source>
</evidence>
<feature type="chain" id="PRO_5032538761" evidence="2">
    <location>
        <begin position="22"/>
        <end position="192"/>
    </location>
</feature>
<dbReference type="InterPro" id="IPR027385">
    <property type="entry name" value="Beta-barrel_OMP"/>
</dbReference>
<sequence>MKRLIATALLGSSLLATQVMAEEPSTYIGLDIASNSNSFTLDVNGFGSADFDDDSSGFKLKFGTVSNNGWRVQGYFQRETYDETLFDNTNDALNEIGFDVIKGFEVTPEFSPFLQVGLGYGWMSVEGYDESSIAELSLKIGGGVMYKIVPSFEIIAGVDFQYRKWQDIQIIGVTVSTTEDTTKLYVGANFHF</sequence>
<evidence type="ECO:0000259" key="3">
    <source>
        <dbReference type="Pfam" id="PF13505"/>
    </source>
</evidence>
<keyword evidence="1 2" id="KW-0732">Signal</keyword>
<dbReference type="InterPro" id="IPR011250">
    <property type="entry name" value="OMP/PagP_B-barrel"/>
</dbReference>
<dbReference type="RefSeq" id="WP_194366951.1">
    <property type="nucleotide sequence ID" value="NZ_CP054493.1"/>
</dbReference>
<evidence type="ECO:0000256" key="1">
    <source>
        <dbReference type="ARBA" id="ARBA00022729"/>
    </source>
</evidence>
<evidence type="ECO:0000256" key="2">
    <source>
        <dbReference type="SAM" id="SignalP"/>
    </source>
</evidence>
<keyword evidence="5" id="KW-1185">Reference proteome</keyword>
<protein>
    <submittedName>
        <fullName evidence="4">Outer membrane beta-barrel protein</fullName>
    </submittedName>
</protein>
<dbReference type="Gene3D" id="2.40.160.20">
    <property type="match status" value="1"/>
</dbReference>